<dbReference type="InterPro" id="IPR035651">
    <property type="entry name" value="BipA_V"/>
</dbReference>
<dbReference type="GO" id="GO:0009409">
    <property type="term" value="P:response to cold"/>
    <property type="evidence" value="ECO:0007669"/>
    <property type="project" value="UniProtKB-ARBA"/>
</dbReference>
<organism evidence="5 6">
    <name type="scientific">Bacteroides cellulosilyticus</name>
    <dbReference type="NCBI Taxonomy" id="246787"/>
    <lineage>
        <taxon>Bacteria</taxon>
        <taxon>Pseudomonadati</taxon>
        <taxon>Bacteroidota</taxon>
        <taxon>Bacteroidia</taxon>
        <taxon>Bacteroidales</taxon>
        <taxon>Bacteroidaceae</taxon>
        <taxon>Bacteroides</taxon>
    </lineage>
</organism>
<dbReference type="FunFam" id="2.40.50.250:FF:000001">
    <property type="entry name" value="GTP-binding protein TypA"/>
    <property type="match status" value="1"/>
</dbReference>
<feature type="binding site" evidence="3">
    <location>
        <begin position="66"/>
        <end position="71"/>
    </location>
    <ligand>
        <name>GTP</name>
        <dbReference type="ChEBI" id="CHEBI:37565"/>
    </ligand>
</feature>
<feature type="domain" description="Tr-type G" evidence="4">
    <location>
        <begin position="54"/>
        <end position="249"/>
    </location>
</feature>
<keyword evidence="1 3" id="KW-0342">GTP-binding</keyword>
<dbReference type="FunFam" id="3.30.70.240:FF:000002">
    <property type="entry name" value="GTP-binding protein TypA"/>
    <property type="match status" value="1"/>
</dbReference>
<evidence type="ECO:0000259" key="4">
    <source>
        <dbReference type="PROSITE" id="PS51722"/>
    </source>
</evidence>
<evidence type="ECO:0000313" key="5">
    <source>
        <dbReference type="EMBL" id="ALJ60427.1"/>
    </source>
</evidence>
<proteinExistence type="inferred from homology"/>
<comment type="catalytic activity">
    <reaction evidence="2 3">
        <text>GTP + H2O = GDP + phosphate + H(+)</text>
        <dbReference type="Rhea" id="RHEA:19669"/>
        <dbReference type="ChEBI" id="CHEBI:15377"/>
        <dbReference type="ChEBI" id="CHEBI:15378"/>
        <dbReference type="ChEBI" id="CHEBI:37565"/>
        <dbReference type="ChEBI" id="CHEBI:43474"/>
        <dbReference type="ChEBI" id="CHEBI:58189"/>
    </reaction>
</comment>
<dbReference type="AlphaFoldDB" id="A0A0N7IFK1"/>
<keyword evidence="3" id="KW-0378">Hydrolase</keyword>
<keyword evidence="3" id="KW-0820">tRNA-binding</keyword>
<gene>
    <name evidence="5" type="primary">typA</name>
    <name evidence="3" type="synonym">bipA</name>
    <name evidence="5" type="ORF">BcellWH2_03190</name>
</gene>
<dbReference type="InterPro" id="IPR048876">
    <property type="entry name" value="BipA_C"/>
</dbReference>
<dbReference type="InterPro" id="IPR000640">
    <property type="entry name" value="EFG_V-like"/>
</dbReference>
<dbReference type="InterPro" id="IPR047041">
    <property type="entry name" value="BipA_GTP-bd_dom"/>
</dbReference>
<dbReference type="HAMAP" id="MF_00849">
    <property type="entry name" value="BipA"/>
    <property type="match status" value="1"/>
</dbReference>
<dbReference type="PATRIC" id="fig|246787.4.peg.3305"/>
<dbReference type="CDD" id="cd03710">
    <property type="entry name" value="BipA_TypA_C"/>
    <property type="match status" value="1"/>
</dbReference>
<keyword evidence="3" id="KW-0963">Cytoplasm</keyword>
<feature type="binding site" evidence="3">
    <location>
        <begin position="179"/>
        <end position="182"/>
    </location>
    <ligand>
        <name>GTP</name>
        <dbReference type="ChEBI" id="CHEBI:37565"/>
    </ligand>
</feature>
<dbReference type="InterPro" id="IPR027417">
    <property type="entry name" value="P-loop_NTPase"/>
</dbReference>
<comment type="subunit">
    <text evidence="3">Monomer.</text>
</comment>
<dbReference type="GO" id="GO:0043022">
    <property type="term" value="F:ribosome binding"/>
    <property type="evidence" value="ECO:0007669"/>
    <property type="project" value="UniProtKB-UniRule"/>
</dbReference>
<dbReference type="PRINTS" id="PR00315">
    <property type="entry name" value="ELONGATNFCT"/>
</dbReference>
<evidence type="ECO:0000256" key="3">
    <source>
        <dbReference type="HAMAP-Rule" id="MF_00849"/>
    </source>
</evidence>
<dbReference type="InterPro" id="IPR009000">
    <property type="entry name" value="Transl_B-barrel_sf"/>
</dbReference>
<dbReference type="GO" id="GO:0010467">
    <property type="term" value="P:gene expression"/>
    <property type="evidence" value="ECO:0007669"/>
    <property type="project" value="UniProtKB-ARBA"/>
</dbReference>
<dbReference type="InterPro" id="IPR042116">
    <property type="entry name" value="TypA/BipA_C"/>
</dbReference>
<evidence type="ECO:0000256" key="1">
    <source>
        <dbReference type="ARBA" id="ARBA00023134"/>
    </source>
</evidence>
<reference evidence="5 6" key="1">
    <citation type="journal article" date="2015" name="Science">
        <title>Genetic determinants of in vivo fitness and diet responsiveness in multiple human gut Bacteroides.</title>
        <authorList>
            <person name="Wu M."/>
            <person name="McNulty N.P."/>
            <person name="Rodionov D.A."/>
            <person name="Khoroshkin M.S."/>
            <person name="Griffin N.W."/>
            <person name="Cheng J."/>
            <person name="Latreille P."/>
            <person name="Kerstetter R.A."/>
            <person name="Terrapon N."/>
            <person name="Henrissat B."/>
            <person name="Osterman A.L."/>
            <person name="Gordon J.I."/>
        </authorList>
    </citation>
    <scope>NUCLEOTIDE SEQUENCE [LARGE SCALE GENOMIC DNA]</scope>
    <source>
        <strain evidence="5 6">WH2</strain>
    </source>
</reference>
<dbReference type="Gene3D" id="3.30.70.240">
    <property type="match status" value="1"/>
</dbReference>
<keyword evidence="3" id="KW-0694">RNA-binding</keyword>
<evidence type="ECO:0000256" key="2">
    <source>
        <dbReference type="ARBA" id="ARBA00048548"/>
    </source>
</evidence>
<keyword evidence="3" id="KW-0690">Ribosome biogenesis</keyword>
<accession>A0A0N7IFK1</accession>
<dbReference type="InterPro" id="IPR047042">
    <property type="entry name" value="BipA_II"/>
</dbReference>
<dbReference type="EMBL" id="CP012801">
    <property type="protein sequence ID" value="ALJ60427.1"/>
    <property type="molecule type" value="Genomic_DNA"/>
</dbReference>
<dbReference type="GO" id="GO:0000049">
    <property type="term" value="F:tRNA binding"/>
    <property type="evidence" value="ECO:0007669"/>
    <property type="project" value="UniProtKB-KW"/>
</dbReference>
<dbReference type="PROSITE" id="PS51722">
    <property type="entry name" value="G_TR_2"/>
    <property type="match status" value="1"/>
</dbReference>
<dbReference type="SMART" id="SM00838">
    <property type="entry name" value="EFG_C"/>
    <property type="match status" value="1"/>
</dbReference>
<comment type="function">
    <text evidence="3">A 50S ribosomal subunit assembly protein with GTPase activity, required for 50S subunit assembly at low temperatures, may also play a role in translation. Binds GTP and analogs. Binds the 70S ribosome between the 30S and 50S subunits, in a similar position as ribosome-bound EF-G; it contacts a number of ribosomal proteins, both rRNAs and the A-site tRNA.</text>
</comment>
<dbReference type="GO" id="GO:0019843">
    <property type="term" value="F:rRNA binding"/>
    <property type="evidence" value="ECO:0007669"/>
    <property type="project" value="UniProtKB-KW"/>
</dbReference>
<comment type="subcellular location">
    <subcellularLocation>
        <location evidence="3">Cytoplasm</location>
    </subcellularLocation>
    <text evidence="3">Binds to ribosomes.</text>
</comment>
<name>A0A0N7IFK1_9BACE</name>
<dbReference type="KEGG" id="bcel:BcellWH2_03190"/>
<dbReference type="FunFam" id="3.30.70.870:FF:000003">
    <property type="entry name" value="GTP-binding protein TypA"/>
    <property type="match status" value="1"/>
</dbReference>
<sequence length="651" mass="73302">MIFNEIFLLLQLYLMQNSYLCTAKIGCTLAETNKFATALGLHYLCSQIYRYCMQNIRNIAIIAHVDHGKTTLVDKMLLAGNLFRSNQSTGELMLDNNDLERERGITILSKNVSINYKGTKINIIDTPGHSDFGGEVERVLNMADGCILLVDAFEGPMPQTRFVLQKALQIGLKPIVVVNKVDKPNCRPEEVYEMVFDLMFSLEATEDQLDFPVIYGSAKNNWMSTDWKTSTDNIFALLDCIVENIPAPTQLEGTPQMLVTSLDYSSYTGRIAVGRVHRGTLREGMNVSLAKRDGSFVKSKIKELHTFEGMGRAKVSEVSSGDICALVGIEGFEIGDTICDFENPEALPPIAIDEPTMSMLFAINDSPFFGRDGKFVTSRHIHDRLMKELDKNLALRVRKSEEDGKWVVSGRGVLHLSVLIETMRREGYELQVGQPQVIFKEIDGVKCEPIEELTVNVPEEYSSKIIDMVTRRKGEMVKMESAGERVNLEFNMPSRGIIGLRTNVLTASAGEAIMAHRFKEYQPHKGEIERRTNGSMIAMETGTAFAYAIDKLQDRGKFFIFPQEDVYAGQVVGEHSHDNDLVINVTKSKKLTNMRASGSDDKVRLIPPVQFSLEEALEYIKEDEYVEVTPKAMRMRKVILDEIERKRANKN</sequence>
<protein>
    <recommendedName>
        <fullName evidence="3">Large ribosomal subunit assembly factor BipA</fullName>
        <ecNumber evidence="3">3.6.5.-</ecNumber>
    </recommendedName>
    <alternativeName>
        <fullName evidence="3">GTP-binding protein BipA</fullName>
    </alternativeName>
</protein>
<dbReference type="PROSITE" id="PS00301">
    <property type="entry name" value="G_TR_1"/>
    <property type="match status" value="1"/>
</dbReference>
<comment type="similarity">
    <text evidence="3">Belongs to the TRAFAC class translation factor GTPase superfamily. Classic translation factor GTPase family. BipA subfamily.</text>
</comment>
<dbReference type="CDD" id="cd03691">
    <property type="entry name" value="BipA_TypA_II"/>
    <property type="match status" value="1"/>
</dbReference>
<dbReference type="GO" id="GO:0003924">
    <property type="term" value="F:GTPase activity"/>
    <property type="evidence" value="ECO:0007669"/>
    <property type="project" value="UniProtKB-UniRule"/>
</dbReference>
<dbReference type="FunFam" id="3.40.50.300:FF:000055">
    <property type="entry name" value="GTP-binding protein TypA"/>
    <property type="match status" value="1"/>
</dbReference>
<dbReference type="InterPro" id="IPR006298">
    <property type="entry name" value="BipA"/>
</dbReference>
<dbReference type="InterPro" id="IPR004161">
    <property type="entry name" value="EFTu-like_2"/>
</dbReference>
<dbReference type="CDD" id="cd16263">
    <property type="entry name" value="BipA_III"/>
    <property type="match status" value="1"/>
</dbReference>
<dbReference type="SUPFAM" id="SSF54980">
    <property type="entry name" value="EF-G C-terminal domain-like"/>
    <property type="match status" value="2"/>
</dbReference>
<dbReference type="Pfam" id="PF00679">
    <property type="entry name" value="EFG_C"/>
    <property type="match status" value="1"/>
</dbReference>
<dbReference type="SUPFAM" id="SSF50447">
    <property type="entry name" value="Translation proteins"/>
    <property type="match status" value="1"/>
</dbReference>
<dbReference type="Pfam" id="PF03144">
    <property type="entry name" value="GTP_EFTU_D2"/>
    <property type="match status" value="1"/>
</dbReference>
<dbReference type="PANTHER" id="PTHR42908">
    <property type="entry name" value="TRANSLATION ELONGATION FACTOR-RELATED"/>
    <property type="match status" value="1"/>
</dbReference>
<dbReference type="Gene3D" id="3.40.50.300">
    <property type="entry name" value="P-loop containing nucleotide triphosphate hydrolases"/>
    <property type="match status" value="1"/>
</dbReference>
<dbReference type="FunFam" id="2.40.30.10:FF:000016">
    <property type="entry name" value="GTP-binding protein TypA"/>
    <property type="match status" value="1"/>
</dbReference>
<dbReference type="GO" id="GO:0005525">
    <property type="term" value="F:GTP binding"/>
    <property type="evidence" value="ECO:0007669"/>
    <property type="project" value="UniProtKB-UniRule"/>
</dbReference>
<dbReference type="InterPro" id="IPR000795">
    <property type="entry name" value="T_Tr_GTP-bd_dom"/>
</dbReference>
<keyword evidence="3" id="KW-0699">rRNA-binding</keyword>
<keyword evidence="3" id="KW-0547">Nucleotide-binding</keyword>
<dbReference type="GO" id="GO:0000027">
    <property type="term" value="P:ribosomal large subunit assembly"/>
    <property type="evidence" value="ECO:0007669"/>
    <property type="project" value="UniProtKB-UniRule"/>
</dbReference>
<dbReference type="InterPro" id="IPR005225">
    <property type="entry name" value="Small_GTP-bd"/>
</dbReference>
<dbReference type="Gene3D" id="2.40.50.250">
    <property type="entry name" value="bipa protein"/>
    <property type="match status" value="1"/>
</dbReference>
<dbReference type="NCBIfam" id="TIGR01394">
    <property type="entry name" value="TypA_BipA"/>
    <property type="match status" value="1"/>
</dbReference>
<evidence type="ECO:0000313" key="6">
    <source>
        <dbReference type="Proteomes" id="UP000061809"/>
    </source>
</evidence>
<dbReference type="Proteomes" id="UP000061809">
    <property type="component" value="Chromosome"/>
</dbReference>
<dbReference type="EC" id="3.6.5.-" evidence="3"/>
<dbReference type="GO" id="GO:0005829">
    <property type="term" value="C:cytosol"/>
    <property type="evidence" value="ECO:0007669"/>
    <property type="project" value="TreeGrafter"/>
</dbReference>
<dbReference type="InterPro" id="IPR031157">
    <property type="entry name" value="G_TR_CS"/>
</dbReference>
<dbReference type="InterPro" id="IPR047043">
    <property type="entry name" value="BipA_III"/>
</dbReference>
<dbReference type="Gene3D" id="2.40.30.10">
    <property type="entry name" value="Translation factors"/>
    <property type="match status" value="1"/>
</dbReference>
<dbReference type="Pfam" id="PF00009">
    <property type="entry name" value="GTP_EFTU"/>
    <property type="match status" value="1"/>
</dbReference>
<dbReference type="NCBIfam" id="TIGR00231">
    <property type="entry name" value="small_GTP"/>
    <property type="match status" value="1"/>
</dbReference>
<dbReference type="GO" id="GO:1990904">
    <property type="term" value="C:ribonucleoprotein complex"/>
    <property type="evidence" value="ECO:0007669"/>
    <property type="project" value="TreeGrafter"/>
</dbReference>
<dbReference type="SUPFAM" id="SSF52540">
    <property type="entry name" value="P-loop containing nucleoside triphosphate hydrolases"/>
    <property type="match status" value="1"/>
</dbReference>
<dbReference type="InterPro" id="IPR035647">
    <property type="entry name" value="EFG_III/V"/>
</dbReference>
<dbReference type="PANTHER" id="PTHR42908:SF8">
    <property type="entry name" value="TR-TYPE G DOMAIN-CONTAINING PROTEIN"/>
    <property type="match status" value="1"/>
</dbReference>
<dbReference type="Pfam" id="PF21018">
    <property type="entry name" value="BipA_C"/>
    <property type="match status" value="1"/>
</dbReference>
<dbReference type="CDD" id="cd01891">
    <property type="entry name" value="TypA_BipA"/>
    <property type="match status" value="1"/>
</dbReference>
<dbReference type="Gene3D" id="3.30.70.870">
    <property type="entry name" value="Elongation Factor G (Translational Gtpase), domain 3"/>
    <property type="match status" value="1"/>
</dbReference>